<dbReference type="GO" id="GO:0017061">
    <property type="term" value="F:S-methyl-5-thioadenosine phosphorylase activity"/>
    <property type="evidence" value="ECO:0007669"/>
    <property type="project" value="UniProtKB-EC"/>
</dbReference>
<comment type="catalytic activity">
    <reaction evidence="7">
        <text>adenosine + H2O + H(+) = inosine + NH4(+)</text>
        <dbReference type="Rhea" id="RHEA:24408"/>
        <dbReference type="ChEBI" id="CHEBI:15377"/>
        <dbReference type="ChEBI" id="CHEBI:15378"/>
        <dbReference type="ChEBI" id="CHEBI:16335"/>
        <dbReference type="ChEBI" id="CHEBI:17596"/>
        <dbReference type="ChEBI" id="CHEBI:28938"/>
        <dbReference type="EC" id="3.5.4.4"/>
    </reaction>
    <physiologicalReaction direction="left-to-right" evidence="7">
        <dbReference type="Rhea" id="RHEA:24409"/>
    </physiologicalReaction>
</comment>
<dbReference type="OrthoDB" id="4279at2"/>
<comment type="catalytic activity">
    <reaction evidence="9">
        <text>S-methyl-5'-thioadenosine + phosphate = 5-(methylsulfanyl)-alpha-D-ribose 1-phosphate + adenine</text>
        <dbReference type="Rhea" id="RHEA:11852"/>
        <dbReference type="ChEBI" id="CHEBI:16708"/>
        <dbReference type="ChEBI" id="CHEBI:17509"/>
        <dbReference type="ChEBI" id="CHEBI:43474"/>
        <dbReference type="ChEBI" id="CHEBI:58533"/>
        <dbReference type="EC" id="2.4.2.28"/>
    </reaction>
    <physiologicalReaction direction="left-to-right" evidence="9">
        <dbReference type="Rhea" id="RHEA:11853"/>
    </physiologicalReaction>
</comment>
<evidence type="ECO:0000256" key="9">
    <source>
        <dbReference type="ARBA" id="ARBA00049893"/>
    </source>
</evidence>
<evidence type="ECO:0000256" key="5">
    <source>
        <dbReference type="ARBA" id="ARBA00022801"/>
    </source>
</evidence>
<dbReference type="GO" id="GO:0016787">
    <property type="term" value="F:hydrolase activity"/>
    <property type="evidence" value="ECO:0007669"/>
    <property type="project" value="UniProtKB-KW"/>
</dbReference>
<evidence type="ECO:0008006" key="12">
    <source>
        <dbReference type="Google" id="ProtNLM"/>
    </source>
</evidence>
<dbReference type="Proteomes" id="UP000002019">
    <property type="component" value="Chromosome"/>
</dbReference>
<dbReference type="SUPFAM" id="SSF64438">
    <property type="entry name" value="CNF1/YfiH-like putative cysteine hydrolases"/>
    <property type="match status" value="1"/>
</dbReference>
<dbReference type="PANTHER" id="PTHR30616">
    <property type="entry name" value="UNCHARACTERIZED PROTEIN YFIH"/>
    <property type="match status" value="1"/>
</dbReference>
<dbReference type="InterPro" id="IPR011324">
    <property type="entry name" value="Cytotoxic_necrot_fac-like_cat"/>
</dbReference>
<comment type="catalytic activity">
    <reaction evidence="8">
        <text>adenosine + phosphate = alpha-D-ribose 1-phosphate + adenine</text>
        <dbReference type="Rhea" id="RHEA:27642"/>
        <dbReference type="ChEBI" id="CHEBI:16335"/>
        <dbReference type="ChEBI" id="CHEBI:16708"/>
        <dbReference type="ChEBI" id="CHEBI:43474"/>
        <dbReference type="ChEBI" id="CHEBI:57720"/>
        <dbReference type="EC" id="2.4.2.1"/>
    </reaction>
    <physiologicalReaction direction="left-to-right" evidence="8">
        <dbReference type="Rhea" id="RHEA:27643"/>
    </physiologicalReaction>
</comment>
<comment type="catalytic activity">
    <reaction evidence="1">
        <text>inosine + phosphate = alpha-D-ribose 1-phosphate + hypoxanthine</text>
        <dbReference type="Rhea" id="RHEA:27646"/>
        <dbReference type="ChEBI" id="CHEBI:17368"/>
        <dbReference type="ChEBI" id="CHEBI:17596"/>
        <dbReference type="ChEBI" id="CHEBI:43474"/>
        <dbReference type="ChEBI" id="CHEBI:57720"/>
        <dbReference type="EC" id="2.4.2.1"/>
    </reaction>
    <physiologicalReaction direction="left-to-right" evidence="1">
        <dbReference type="Rhea" id="RHEA:27647"/>
    </physiologicalReaction>
</comment>
<keyword evidence="11" id="KW-1185">Reference proteome</keyword>
<evidence type="ECO:0000256" key="8">
    <source>
        <dbReference type="ARBA" id="ARBA00048968"/>
    </source>
</evidence>
<gene>
    <name evidence="10" type="ordered locus">CLOAM0827</name>
</gene>
<comment type="similarity">
    <text evidence="2">Belongs to the purine nucleoside phosphorylase YfiH/LACC1 family.</text>
</comment>
<dbReference type="AlphaFoldDB" id="B0VH93"/>
<evidence type="ECO:0000256" key="7">
    <source>
        <dbReference type="ARBA" id="ARBA00047989"/>
    </source>
</evidence>
<dbReference type="InterPro" id="IPR038371">
    <property type="entry name" value="Cu_polyphenol_OxRdtase_sf"/>
</dbReference>
<dbReference type="CDD" id="cd16833">
    <property type="entry name" value="YfiH"/>
    <property type="match status" value="1"/>
</dbReference>
<dbReference type="HOGENOM" id="CLU_065784_0_2_0"/>
<accession>B0VH93</accession>
<name>B0VH93_CLOAI</name>
<evidence type="ECO:0000256" key="2">
    <source>
        <dbReference type="ARBA" id="ARBA00007353"/>
    </source>
</evidence>
<evidence type="ECO:0000256" key="4">
    <source>
        <dbReference type="ARBA" id="ARBA00022723"/>
    </source>
</evidence>
<protein>
    <recommendedName>
        <fullName evidence="12">Purine nucleoside phosphorylase</fullName>
    </recommendedName>
</protein>
<dbReference type="EMBL" id="CU466930">
    <property type="protein sequence ID" value="CAO80708.1"/>
    <property type="molecule type" value="Genomic_DNA"/>
</dbReference>
<keyword evidence="5" id="KW-0378">Hydrolase</keyword>
<sequence>MKLFYYLGKREPDYRTLMHLQKDFMLEGIKIPVSRLVIAEQTHSKEVHICREIDCGAGIGKKPQIPLADGLITNIPYQYLLIRTADCYPILLMDSRRNVVAGLHCGREGTQKNIVGEAIRKMKSHFYCQLTDIIAIVGAGICHKHYEVSQELFDDFNRALRKMGLEPDLTQNRHLNLRKILNAQLIKEGIPEINIENVTDCTFESSNYHSYRREKTKNRQINIVGILYG</sequence>
<proteinExistence type="inferred from homology"/>
<keyword evidence="4" id="KW-0479">Metal-binding</keyword>
<dbReference type="GO" id="GO:0005507">
    <property type="term" value="F:copper ion binding"/>
    <property type="evidence" value="ECO:0007669"/>
    <property type="project" value="TreeGrafter"/>
</dbReference>
<evidence type="ECO:0000313" key="10">
    <source>
        <dbReference type="EMBL" id="CAO80708.1"/>
    </source>
</evidence>
<dbReference type="Gene3D" id="3.60.140.10">
    <property type="entry name" value="CNF1/YfiH-like putative cysteine hydrolases"/>
    <property type="match status" value="1"/>
</dbReference>
<dbReference type="Pfam" id="PF02578">
    <property type="entry name" value="Cu-oxidase_4"/>
    <property type="match status" value="1"/>
</dbReference>
<dbReference type="STRING" id="459349.CLOAM0827"/>
<dbReference type="PANTHER" id="PTHR30616:SF2">
    <property type="entry name" value="PURINE NUCLEOSIDE PHOSPHORYLASE LACC1"/>
    <property type="match status" value="1"/>
</dbReference>
<reference evidence="10 11" key="1">
    <citation type="journal article" date="2008" name="J. Bacteriol.">
        <title>'Candidatus Cloacamonas acidaminovorans': genome sequence reconstruction provides a first glimpse of a new bacterial division.</title>
        <authorList>
            <person name="Pelletier E."/>
            <person name="Kreimeyer A."/>
            <person name="Bocs S."/>
            <person name="Rouy Z."/>
            <person name="Gyapay G."/>
            <person name="Chouari R."/>
            <person name="Riviere D."/>
            <person name="Ganesan A."/>
            <person name="Daegelen P."/>
            <person name="Sghir A."/>
            <person name="Cohen G.N."/>
            <person name="Medigue C."/>
            <person name="Weissenbach J."/>
            <person name="Le Paslier D."/>
        </authorList>
    </citation>
    <scope>NUCLEOTIDE SEQUENCE [LARGE SCALE GENOMIC DNA]</scope>
    <source>
        <strain evidence="11">Evry</strain>
    </source>
</reference>
<evidence type="ECO:0000256" key="3">
    <source>
        <dbReference type="ARBA" id="ARBA00022679"/>
    </source>
</evidence>
<evidence type="ECO:0000256" key="6">
    <source>
        <dbReference type="ARBA" id="ARBA00022833"/>
    </source>
</evidence>
<organism evidence="10 11">
    <name type="scientific">Cloacimonas acidaminovorans (strain Evry)</name>
    <dbReference type="NCBI Taxonomy" id="459349"/>
    <lineage>
        <taxon>Bacteria</taxon>
        <taxon>Pseudomonadati</taxon>
        <taxon>Candidatus Cloacimonadota</taxon>
        <taxon>Candidatus Cloacimonadia</taxon>
        <taxon>Candidatus Cloacimonadales</taxon>
        <taxon>Candidatus Cloacimonadaceae</taxon>
        <taxon>Candidatus Cloacimonas</taxon>
    </lineage>
</organism>
<dbReference type="InterPro" id="IPR003730">
    <property type="entry name" value="Cu_polyphenol_OxRdtase"/>
</dbReference>
<keyword evidence="6" id="KW-0862">Zinc</keyword>
<dbReference type="RefSeq" id="WP_015424566.1">
    <property type="nucleotide sequence ID" value="NC_020449.1"/>
</dbReference>
<evidence type="ECO:0000313" key="11">
    <source>
        <dbReference type="Proteomes" id="UP000002019"/>
    </source>
</evidence>
<dbReference type="eggNOG" id="COG1496">
    <property type="taxonomic scope" value="Bacteria"/>
</dbReference>
<dbReference type="KEGG" id="caci:CLOAM0827"/>
<evidence type="ECO:0000256" key="1">
    <source>
        <dbReference type="ARBA" id="ARBA00000553"/>
    </source>
</evidence>
<keyword evidence="3" id="KW-0808">Transferase</keyword>